<organism evidence="2 3">
    <name type="scientific">Pseudonocardia hydrocarbonoxydans</name>
    <dbReference type="NCBI Taxonomy" id="76726"/>
    <lineage>
        <taxon>Bacteria</taxon>
        <taxon>Bacillati</taxon>
        <taxon>Actinomycetota</taxon>
        <taxon>Actinomycetes</taxon>
        <taxon>Pseudonocardiales</taxon>
        <taxon>Pseudonocardiaceae</taxon>
        <taxon>Pseudonocardia</taxon>
    </lineage>
</organism>
<sequence length="64" mass="6963">MSGPVLPQESRMREPNPNPNPPANRAARRGTRTEPVPPAVRHRGPAAPARPAQGRRISPIRRSA</sequence>
<protein>
    <submittedName>
        <fullName evidence="2">Uncharacterized protein</fullName>
    </submittedName>
</protein>
<keyword evidence="3" id="KW-1185">Reference proteome</keyword>
<evidence type="ECO:0000313" key="2">
    <source>
        <dbReference type="EMBL" id="GEC21656.1"/>
    </source>
</evidence>
<evidence type="ECO:0000256" key="1">
    <source>
        <dbReference type="SAM" id="MobiDB-lite"/>
    </source>
</evidence>
<name>A0A4Y3WWB4_9PSEU</name>
<dbReference type="Proteomes" id="UP000320338">
    <property type="component" value="Unassembled WGS sequence"/>
</dbReference>
<dbReference type="EMBL" id="BJNG01000036">
    <property type="protein sequence ID" value="GEC21656.1"/>
    <property type="molecule type" value="Genomic_DNA"/>
</dbReference>
<comment type="caution">
    <text evidence="2">The sequence shown here is derived from an EMBL/GenBank/DDBJ whole genome shotgun (WGS) entry which is preliminary data.</text>
</comment>
<feature type="compositionally biased region" description="Low complexity" evidence="1">
    <location>
        <begin position="45"/>
        <end position="56"/>
    </location>
</feature>
<reference evidence="2 3" key="1">
    <citation type="submission" date="2019-06" db="EMBL/GenBank/DDBJ databases">
        <title>Whole genome shotgun sequence of Pseudonocardia hydrocarbonoxydans NBRC 14498.</title>
        <authorList>
            <person name="Hosoyama A."/>
            <person name="Uohara A."/>
            <person name="Ohji S."/>
            <person name="Ichikawa N."/>
        </authorList>
    </citation>
    <scope>NUCLEOTIDE SEQUENCE [LARGE SCALE GENOMIC DNA]</scope>
    <source>
        <strain evidence="2 3">NBRC 14498</strain>
    </source>
</reference>
<accession>A0A4Y3WWB4</accession>
<feature type="region of interest" description="Disordered" evidence="1">
    <location>
        <begin position="1"/>
        <end position="64"/>
    </location>
</feature>
<gene>
    <name evidence="2" type="ORF">PHY01_39390</name>
</gene>
<evidence type="ECO:0000313" key="3">
    <source>
        <dbReference type="Proteomes" id="UP000320338"/>
    </source>
</evidence>
<dbReference type="AlphaFoldDB" id="A0A4Y3WWB4"/>
<proteinExistence type="predicted"/>